<proteinExistence type="predicted"/>
<comment type="caution">
    <text evidence="2">The sequence shown here is derived from an EMBL/GenBank/DDBJ whole genome shotgun (WGS) entry which is preliminary data.</text>
</comment>
<feature type="transmembrane region" description="Helical" evidence="1">
    <location>
        <begin position="36"/>
        <end position="55"/>
    </location>
</feature>
<name>A0A3N0DTD7_9ACTN</name>
<accession>A0A3N0DTD7</accession>
<reference evidence="2 3" key="1">
    <citation type="submission" date="2018-11" db="EMBL/GenBank/DDBJ databases">
        <authorList>
            <person name="Li F."/>
        </authorList>
    </citation>
    <scope>NUCLEOTIDE SEQUENCE [LARGE SCALE GENOMIC DNA]</scope>
    <source>
        <strain evidence="2 3">KIS18-7</strain>
    </source>
</reference>
<feature type="transmembrane region" description="Helical" evidence="1">
    <location>
        <begin position="67"/>
        <end position="89"/>
    </location>
</feature>
<keyword evidence="1" id="KW-1133">Transmembrane helix</keyword>
<dbReference type="EMBL" id="RJSG01000002">
    <property type="protein sequence ID" value="RNL78904.1"/>
    <property type="molecule type" value="Genomic_DNA"/>
</dbReference>
<dbReference type="Proteomes" id="UP000277094">
    <property type="component" value="Unassembled WGS sequence"/>
</dbReference>
<dbReference type="AlphaFoldDB" id="A0A3N0DTD7"/>
<evidence type="ECO:0000256" key="1">
    <source>
        <dbReference type="SAM" id="Phobius"/>
    </source>
</evidence>
<evidence type="ECO:0000313" key="3">
    <source>
        <dbReference type="Proteomes" id="UP000277094"/>
    </source>
</evidence>
<evidence type="ECO:0000313" key="2">
    <source>
        <dbReference type="EMBL" id="RNL78904.1"/>
    </source>
</evidence>
<dbReference type="RefSeq" id="WP_123233406.1">
    <property type="nucleotide sequence ID" value="NZ_RJSG01000002.1"/>
</dbReference>
<sequence length="109" mass="11584">MRIFFGVGIFLVFLAYGVHNLPDALDSKDHEVNKAAYWFIGSVIAMVLVAALSRVPGAHFGDGIGAVLIAPVVIVAGGAFIVTTMFLGFGNWKDCSSPDVKVDCPSQVR</sequence>
<protein>
    <submittedName>
        <fullName evidence="2">Uncharacterized protein</fullName>
    </submittedName>
</protein>
<organism evidence="2 3">
    <name type="scientific">Nocardioides marmorisolisilvae</name>
    <dbReference type="NCBI Taxonomy" id="1542737"/>
    <lineage>
        <taxon>Bacteria</taxon>
        <taxon>Bacillati</taxon>
        <taxon>Actinomycetota</taxon>
        <taxon>Actinomycetes</taxon>
        <taxon>Propionibacteriales</taxon>
        <taxon>Nocardioidaceae</taxon>
        <taxon>Nocardioides</taxon>
    </lineage>
</organism>
<keyword evidence="1" id="KW-0472">Membrane</keyword>
<keyword evidence="1" id="KW-0812">Transmembrane</keyword>
<gene>
    <name evidence="2" type="ORF">EFL95_07560</name>
</gene>
<keyword evidence="3" id="KW-1185">Reference proteome</keyword>